<dbReference type="InterPro" id="IPR035986">
    <property type="entry name" value="PKD_dom_sf"/>
</dbReference>
<dbReference type="Gene3D" id="2.60.40.10">
    <property type="entry name" value="Immunoglobulins"/>
    <property type="match status" value="1"/>
</dbReference>
<feature type="non-terminal residue" evidence="2">
    <location>
        <position position="1"/>
    </location>
</feature>
<dbReference type="InterPro" id="IPR000601">
    <property type="entry name" value="PKD_dom"/>
</dbReference>
<reference evidence="2" key="1">
    <citation type="submission" date="2018-05" db="EMBL/GenBank/DDBJ databases">
        <authorList>
            <person name="Lanie J.A."/>
            <person name="Ng W.-L."/>
            <person name="Kazmierczak K.M."/>
            <person name="Andrzejewski T.M."/>
            <person name="Davidsen T.M."/>
            <person name="Wayne K.J."/>
            <person name="Tettelin H."/>
            <person name="Glass J.I."/>
            <person name="Rusch D."/>
            <person name="Podicherti R."/>
            <person name="Tsui H.-C.T."/>
            <person name="Winkler M.E."/>
        </authorList>
    </citation>
    <scope>NUCLEOTIDE SEQUENCE</scope>
</reference>
<dbReference type="PROSITE" id="PS50093">
    <property type="entry name" value="PKD"/>
    <property type="match status" value="1"/>
</dbReference>
<organism evidence="2">
    <name type="scientific">marine metagenome</name>
    <dbReference type="NCBI Taxonomy" id="408172"/>
    <lineage>
        <taxon>unclassified sequences</taxon>
        <taxon>metagenomes</taxon>
        <taxon>ecological metagenomes</taxon>
    </lineage>
</organism>
<proteinExistence type="predicted"/>
<evidence type="ECO:0000313" key="2">
    <source>
        <dbReference type="EMBL" id="SVA65415.1"/>
    </source>
</evidence>
<dbReference type="InterPro" id="IPR013783">
    <property type="entry name" value="Ig-like_fold"/>
</dbReference>
<dbReference type="EMBL" id="UINC01015555">
    <property type="protein sequence ID" value="SVA65415.1"/>
    <property type="molecule type" value="Genomic_DNA"/>
</dbReference>
<dbReference type="CDD" id="cd00146">
    <property type="entry name" value="PKD"/>
    <property type="match status" value="1"/>
</dbReference>
<protein>
    <recommendedName>
        <fullName evidence="1">PKD domain-containing protein</fullName>
    </recommendedName>
</protein>
<gene>
    <name evidence="2" type="ORF">METZ01_LOCUS118269</name>
</gene>
<feature type="domain" description="PKD" evidence="1">
    <location>
        <begin position="1"/>
        <end position="76"/>
    </location>
</feature>
<name>A0A381XKW9_9ZZZZ</name>
<evidence type="ECO:0000259" key="1">
    <source>
        <dbReference type="PROSITE" id="PS50093"/>
    </source>
</evidence>
<dbReference type="AlphaFoldDB" id="A0A381XKW9"/>
<dbReference type="Pfam" id="PF18911">
    <property type="entry name" value="PKD_4"/>
    <property type="match status" value="1"/>
</dbReference>
<accession>A0A381XKW9</accession>
<sequence>AAESYDPDGEIVSYHWRILNPKGTEINIPLDKDKKTFKRTYNEPGTYTAVLTVTDDRGGENTWQAVVIVTTTGPGLGEEEEDEFEFSTNILIGGAALGAVGLFGGARALSRLGGGGEEEFDEGFEDAIVPGPLELQCPSCGGLISITTAQRPIQIGCPVCQSEFVLNE</sequence>
<dbReference type="SUPFAM" id="SSF49299">
    <property type="entry name" value="PKD domain"/>
    <property type="match status" value="1"/>
</dbReference>